<evidence type="ECO:0000256" key="2">
    <source>
        <dbReference type="ARBA" id="ARBA00022840"/>
    </source>
</evidence>
<accession>A0ABT4MSZ1</accession>
<keyword evidence="6" id="KW-1185">Reference proteome</keyword>
<dbReference type="Gene3D" id="3.30.420.40">
    <property type="match status" value="2"/>
</dbReference>
<comment type="caution">
    <text evidence="5">The sequence shown here is derived from an EMBL/GenBank/DDBJ whole genome shotgun (WGS) entry which is preliminary data.</text>
</comment>
<sequence>MAASQMGTALGLKIGSTTCVAVPADEAGPVGGVVVSGPYLDLTPDQEPSLAETAGAHRITGFVDRVGDPVALLGDDGTQYTGQDLYAAAMSALAAEADRWNADQIVVAIPNDWQAHAIEALRSAADDQALPPVTVVAEAVAAVAALESRRGPVDGVQVVYDLGGSALDVAVVTGGPDSRILGRPLRSEEVSGAQFDHLVLGHVLASVGATDAIDPFDPATVTALTELRARCAAAREALSVDTETVISIDLPGLRTEARLVRSELEELLRGPLTSSMSLIGEALHLAETDLAGVSTIVLIGGASATPLVSELVSSTLRLPVAVNADPTITSGTGAATIAAASVSAAKAAAAQAQLASAAPAAASAELVPSASRAITPAPRTLVAEPKTMSRPKRIAVVVGVAAAIALLTAGGLSVGTALTDDNKPTAGSSESTAPAKSSSAPSTTAGAPGSAARNPDGTAGTSSAPGQPGTRSTSGATATTAGGAPPVAGQTGAAPAPNAPAAGTPAPAQPGGGGTSGGDTSGGGTGGGDTSGGGESTGGDTGGSGGGGTPADVGNGVGGVVGGVGDGVGGVVGGVGNGVGGLLGGVLG</sequence>
<dbReference type="Gene3D" id="3.90.640.10">
    <property type="entry name" value="Actin, Chain A, domain 4"/>
    <property type="match status" value="1"/>
</dbReference>
<feature type="compositionally biased region" description="Low complexity" evidence="4">
    <location>
        <begin position="468"/>
        <end position="506"/>
    </location>
</feature>
<dbReference type="PANTHER" id="PTHR42749:SF1">
    <property type="entry name" value="CELL SHAPE-DETERMINING PROTEIN MREB"/>
    <property type="match status" value="1"/>
</dbReference>
<dbReference type="InterPro" id="IPR043129">
    <property type="entry name" value="ATPase_NBD"/>
</dbReference>
<keyword evidence="1" id="KW-0547">Nucleotide-binding</keyword>
<dbReference type="PANTHER" id="PTHR42749">
    <property type="entry name" value="CELL SHAPE-DETERMINING PROTEIN MREB"/>
    <property type="match status" value="1"/>
</dbReference>
<name>A0ABT4MSZ1_GORRU</name>
<evidence type="ECO:0000313" key="6">
    <source>
        <dbReference type="Proteomes" id="UP001067235"/>
    </source>
</evidence>
<dbReference type="Proteomes" id="UP001067235">
    <property type="component" value="Unassembled WGS sequence"/>
</dbReference>
<keyword evidence="2" id="KW-0067">ATP-binding</keyword>
<feature type="compositionally biased region" description="Gly residues" evidence="4">
    <location>
        <begin position="510"/>
        <end position="554"/>
    </location>
</feature>
<keyword evidence="3" id="KW-0143">Chaperone</keyword>
<dbReference type="InterPro" id="IPR013126">
    <property type="entry name" value="Hsp_70_fam"/>
</dbReference>
<dbReference type="EMBL" id="JAPWIE010000002">
    <property type="protein sequence ID" value="MCZ4550137.1"/>
    <property type="molecule type" value="Genomic_DNA"/>
</dbReference>
<organism evidence="5 6">
    <name type="scientific">Gordonia rubripertincta</name>
    <name type="common">Rhodococcus corallinus</name>
    <dbReference type="NCBI Taxonomy" id="36822"/>
    <lineage>
        <taxon>Bacteria</taxon>
        <taxon>Bacillati</taxon>
        <taxon>Actinomycetota</taxon>
        <taxon>Actinomycetes</taxon>
        <taxon>Mycobacteriales</taxon>
        <taxon>Gordoniaceae</taxon>
        <taxon>Gordonia</taxon>
    </lineage>
</organism>
<dbReference type="RefSeq" id="WP_301570676.1">
    <property type="nucleotide sequence ID" value="NZ_JAPWIE010000002.1"/>
</dbReference>
<feature type="compositionally biased region" description="Low complexity" evidence="4">
    <location>
        <begin position="427"/>
        <end position="452"/>
    </location>
</feature>
<protein>
    <submittedName>
        <fullName evidence="5">Hsp70 family protein</fullName>
    </submittedName>
</protein>
<dbReference type="Pfam" id="PF00012">
    <property type="entry name" value="HSP70"/>
    <property type="match status" value="1"/>
</dbReference>
<dbReference type="SUPFAM" id="SSF53067">
    <property type="entry name" value="Actin-like ATPase domain"/>
    <property type="match status" value="1"/>
</dbReference>
<gene>
    <name evidence="5" type="ORF">O4213_09095</name>
</gene>
<proteinExistence type="predicted"/>
<evidence type="ECO:0000256" key="3">
    <source>
        <dbReference type="ARBA" id="ARBA00023186"/>
    </source>
</evidence>
<reference evidence="5" key="1">
    <citation type="submission" date="2022-12" db="EMBL/GenBank/DDBJ databases">
        <authorList>
            <person name="Krivoruchko A.V."/>
            <person name="Elkin A."/>
        </authorList>
    </citation>
    <scope>NUCLEOTIDE SEQUENCE</scope>
    <source>
        <strain evidence="5">IEGM 1388</strain>
    </source>
</reference>
<evidence type="ECO:0000256" key="1">
    <source>
        <dbReference type="ARBA" id="ARBA00022741"/>
    </source>
</evidence>
<evidence type="ECO:0000313" key="5">
    <source>
        <dbReference type="EMBL" id="MCZ4550137.1"/>
    </source>
</evidence>
<evidence type="ECO:0000256" key="4">
    <source>
        <dbReference type="SAM" id="MobiDB-lite"/>
    </source>
</evidence>
<feature type="region of interest" description="Disordered" evidence="4">
    <location>
        <begin position="422"/>
        <end position="554"/>
    </location>
</feature>